<dbReference type="Proteomes" id="UP000776164">
    <property type="component" value="Unassembled WGS sequence"/>
</dbReference>
<name>A0ABS2L2A3_9MICO</name>
<comment type="caution">
    <text evidence="3">The sequence shown here is derived from an EMBL/GenBank/DDBJ whole genome shotgun (WGS) entry which is preliminary data.</text>
</comment>
<feature type="domain" description="BD-FAE-like" evidence="2">
    <location>
        <begin position="47"/>
        <end position="270"/>
    </location>
</feature>
<keyword evidence="1" id="KW-0378">Hydrolase</keyword>
<dbReference type="Pfam" id="PF20434">
    <property type="entry name" value="BD-FAE"/>
    <property type="match status" value="1"/>
</dbReference>
<dbReference type="InterPro" id="IPR029058">
    <property type="entry name" value="AB_hydrolase_fold"/>
</dbReference>
<evidence type="ECO:0000259" key="2">
    <source>
        <dbReference type="Pfam" id="PF20434"/>
    </source>
</evidence>
<dbReference type="RefSeq" id="WP_205107023.1">
    <property type="nucleotide sequence ID" value="NZ_BAAAHT010000012.1"/>
</dbReference>
<dbReference type="PANTHER" id="PTHR48081">
    <property type="entry name" value="AB HYDROLASE SUPERFAMILY PROTEIN C4A8.06C"/>
    <property type="match status" value="1"/>
</dbReference>
<dbReference type="InterPro" id="IPR050300">
    <property type="entry name" value="GDXG_lipolytic_enzyme"/>
</dbReference>
<dbReference type="EMBL" id="JAFBBU010000001">
    <property type="protein sequence ID" value="MBM7471206.1"/>
    <property type="molecule type" value="Genomic_DNA"/>
</dbReference>
<organism evidence="3 4">
    <name type="scientific">Subtercola frigoramans</name>
    <dbReference type="NCBI Taxonomy" id="120298"/>
    <lineage>
        <taxon>Bacteria</taxon>
        <taxon>Bacillati</taxon>
        <taxon>Actinomycetota</taxon>
        <taxon>Actinomycetes</taxon>
        <taxon>Micrococcales</taxon>
        <taxon>Microbacteriaceae</taxon>
        <taxon>Subtercola</taxon>
    </lineage>
</organism>
<accession>A0ABS2L2A3</accession>
<evidence type="ECO:0000256" key="1">
    <source>
        <dbReference type="ARBA" id="ARBA00022801"/>
    </source>
</evidence>
<sequence length="313" mass="33289">MTDAHPPVTNSIPAFFTPAERAVLPDRARSFTGLTYAVIEGYRHLHLDVHLPATPEGPVPLVVWMHGGAWLFGVRDLLPPEWPPNLIIQSALDAGLAIATIDYRHSREAAFPAQLHDAKAAIRYLRAFATELGIDPDRIAVWGESAGGHLAALVALVDDPILEGSVGVAEGSSRVSAAVCFYPVTDVESLPPMISALPEHVRQMLTTSGVPLPPEPVDVLIEHSPYSPEEARRILSPVSHVGAGAPPFLLIHGDADRLVPVGQSIRLNDLLAAAGADVTLVTVPGADHVFAGTDPRPQAETAVTFLAARLQLD</sequence>
<protein>
    <submittedName>
        <fullName evidence="3">Acetyl esterase/lipase</fullName>
    </submittedName>
</protein>
<keyword evidence="4" id="KW-1185">Reference proteome</keyword>
<evidence type="ECO:0000313" key="4">
    <source>
        <dbReference type="Proteomes" id="UP000776164"/>
    </source>
</evidence>
<dbReference type="PANTHER" id="PTHR48081:SF13">
    <property type="entry name" value="ALPHA_BETA HYDROLASE"/>
    <property type="match status" value="1"/>
</dbReference>
<reference evidence="3 4" key="1">
    <citation type="submission" date="2021-01" db="EMBL/GenBank/DDBJ databases">
        <title>Sequencing the genomes of 1000 actinobacteria strains.</title>
        <authorList>
            <person name="Klenk H.-P."/>
        </authorList>
    </citation>
    <scope>NUCLEOTIDE SEQUENCE [LARGE SCALE GENOMIC DNA]</scope>
    <source>
        <strain evidence="3 4">DSM 13057</strain>
    </source>
</reference>
<proteinExistence type="predicted"/>
<gene>
    <name evidence="3" type="ORF">JOE66_000840</name>
</gene>
<dbReference type="InterPro" id="IPR049492">
    <property type="entry name" value="BD-FAE-like_dom"/>
</dbReference>
<dbReference type="SUPFAM" id="SSF53474">
    <property type="entry name" value="alpha/beta-Hydrolases"/>
    <property type="match status" value="1"/>
</dbReference>
<evidence type="ECO:0000313" key="3">
    <source>
        <dbReference type="EMBL" id="MBM7471206.1"/>
    </source>
</evidence>
<dbReference type="Gene3D" id="3.40.50.1820">
    <property type="entry name" value="alpha/beta hydrolase"/>
    <property type="match status" value="1"/>
</dbReference>